<proteinExistence type="predicted"/>
<feature type="compositionally biased region" description="Polar residues" evidence="1">
    <location>
        <begin position="89"/>
        <end position="100"/>
    </location>
</feature>
<evidence type="ECO:0000313" key="2">
    <source>
        <dbReference type="EMBL" id="QBO56620.1"/>
    </source>
</evidence>
<keyword evidence="3" id="KW-1185">Reference proteome</keyword>
<dbReference type="Proteomes" id="UP000681822">
    <property type="component" value="Segment"/>
</dbReference>
<dbReference type="EMBL" id="MK543949">
    <property type="protein sequence ID" value="QBO56620.1"/>
    <property type="molecule type" value="Genomic_DNA"/>
</dbReference>
<protein>
    <submittedName>
        <fullName evidence="2">Putative NS2 protein</fullName>
    </submittedName>
</protein>
<evidence type="ECO:0000256" key="1">
    <source>
        <dbReference type="SAM" id="MobiDB-lite"/>
    </source>
</evidence>
<name>A0A482G583_9VIRU</name>
<dbReference type="RefSeq" id="YP_010798227.1">
    <property type="nucleotide sequence ID" value="NC_076372.1"/>
</dbReference>
<reference evidence="2 3" key="1">
    <citation type="journal article" date="2019" name="Viruses">
        <title>A New Prevalent Densovirus Discovered in Acari. Insight from Metagenomics in Viral Communities Associated with Two-Spotted Mite (Tetranychus urticae) Populations.</title>
        <authorList>
            <person name="Francois S."/>
            <person name="Mutuel D."/>
            <person name="Duncan A.B."/>
            <person name="Rodrigues L.R."/>
            <person name="Danzelle C."/>
            <person name="Lefevre S."/>
            <person name="Santos I."/>
            <person name="Frayssinet M."/>
            <person name="Fernandez E."/>
            <person name="Filloux D."/>
            <person name="Roumagnac P."/>
            <person name="Froissart R."/>
            <person name="Ogliastro M."/>
        </authorList>
    </citation>
    <scope>NUCLEOTIDE SEQUENCE [LARGE SCALE GENOMIC DNA]</scope>
    <source>
        <strain evidence="2 3">Lisbon</strain>
    </source>
</reference>
<dbReference type="KEGG" id="vg:80536341"/>
<feature type="region of interest" description="Disordered" evidence="1">
    <location>
        <begin position="87"/>
        <end position="113"/>
    </location>
</feature>
<sequence length="260" mass="29016">MVEAVPIIHQFVMDLNQLPLSFALKKFLKIVLEQLTELGTERGQTLSSISLKELKDHVSSRISGTPISLQMEDLTKLNDLLLKLPNTPKRTVSSESSTTQKGKKRKTKDTSMSTTIATTAVLPADVLSSEDSELSDADIDTMCASVLPTQKNTGISGLNISLRRPEGCYTWKSPEWTSADRYYEIKIYDNPNKLKSVKPMEMWKQAAFSAKMLLPNKGKNGLISAKINKKLDQIMKMSLQLAQQYPSVDSNLVEAYDKKD</sequence>
<organism evidence="2 3">
    <name type="scientific">Tetranychus urticae-associated ambidensovirus</name>
    <dbReference type="NCBI Taxonomy" id="2555904"/>
    <lineage>
        <taxon>Viruses</taxon>
        <taxon>Monodnaviria</taxon>
        <taxon>Shotokuvirae</taxon>
        <taxon>Cossaviricota</taxon>
        <taxon>Quintoviricetes</taxon>
        <taxon>Piccovirales</taxon>
        <taxon>Parvoviridae</taxon>
        <taxon>Densovirinae</taxon>
        <taxon>Tetuambidensovirus</taxon>
        <taxon>Tetuambidensovirus trombidiform1</taxon>
    </lineage>
</organism>
<evidence type="ECO:0000313" key="3">
    <source>
        <dbReference type="Proteomes" id="UP000681822"/>
    </source>
</evidence>
<accession>A0A482G583</accession>
<dbReference type="GeneID" id="80536341"/>